<dbReference type="SMART" id="SM00849">
    <property type="entry name" value="Lactamase_B"/>
    <property type="match status" value="1"/>
</dbReference>
<dbReference type="SUPFAM" id="SSF56281">
    <property type="entry name" value="Metallo-hydrolase/oxidoreductase"/>
    <property type="match status" value="1"/>
</dbReference>
<keyword evidence="2" id="KW-0479">Metal-binding</keyword>
<dbReference type="CDD" id="cd07720">
    <property type="entry name" value="OPHC2-like_MBL-fold"/>
    <property type="match status" value="1"/>
</dbReference>
<name>A0A7W3ZAR3_9PSEU</name>
<dbReference type="InterPro" id="IPR001279">
    <property type="entry name" value="Metallo-B-lactamas"/>
</dbReference>
<evidence type="ECO:0000256" key="3">
    <source>
        <dbReference type="ARBA" id="ARBA00022801"/>
    </source>
</evidence>
<dbReference type="Pfam" id="PF00753">
    <property type="entry name" value="Lactamase_B"/>
    <property type="match status" value="1"/>
</dbReference>
<dbReference type="PANTHER" id="PTHR42978:SF6">
    <property type="entry name" value="QUORUM-QUENCHING LACTONASE YTNP-RELATED"/>
    <property type="match status" value="1"/>
</dbReference>
<dbReference type="Gene3D" id="3.60.15.10">
    <property type="entry name" value="Ribonuclease Z/Hydroxyacylglutathione hydrolase-like"/>
    <property type="match status" value="1"/>
</dbReference>
<sequence length="299" mass="32148">MPATSPGAYASAVHWTIGDQTLTTISDGYFETDLSVVFPEFDNEEAARLQRTAHRPATPRITHNMYVVRGPWHAPVLIDVGMGDGWGPTMGHVPCALASIGVLPEEVGTVMLTHLHLDHSAGLINADGTPRFPNADVVMHAEEADYWLTDTPDKMPVDVPPWAEEITRFSVAKAVAPYRHSIRTFTGERELVPGITAVPLTGHTPGHSGYRVGTGERSVLTVGDIVHLPAVQGPRADATVVFDVDPAAAAKAREDLLDDAARNEYLIAGAHTEFPGVGRVSRQGDGYEITPELWVASLA</sequence>
<dbReference type="AlphaFoldDB" id="A0A7W3ZAR3"/>
<accession>A0A7W3ZAR3</accession>
<comment type="caution">
    <text evidence="6">The sequence shown here is derived from an EMBL/GenBank/DDBJ whole genome shotgun (WGS) entry which is preliminary data.</text>
</comment>
<gene>
    <name evidence="6" type="ORF">H4281_15110</name>
</gene>
<evidence type="ECO:0000256" key="4">
    <source>
        <dbReference type="ARBA" id="ARBA00022833"/>
    </source>
</evidence>
<dbReference type="GO" id="GO:0046872">
    <property type="term" value="F:metal ion binding"/>
    <property type="evidence" value="ECO:0007669"/>
    <property type="project" value="UniProtKB-KW"/>
</dbReference>
<organism evidence="6 7">
    <name type="scientific">Amycolatopsis dendrobii</name>
    <dbReference type="NCBI Taxonomy" id="2760662"/>
    <lineage>
        <taxon>Bacteria</taxon>
        <taxon>Bacillati</taxon>
        <taxon>Actinomycetota</taxon>
        <taxon>Actinomycetes</taxon>
        <taxon>Pseudonocardiales</taxon>
        <taxon>Pseudonocardiaceae</taxon>
        <taxon>Amycolatopsis</taxon>
    </lineage>
</organism>
<keyword evidence="7" id="KW-1185">Reference proteome</keyword>
<dbReference type="GO" id="GO:0016787">
    <property type="term" value="F:hydrolase activity"/>
    <property type="evidence" value="ECO:0007669"/>
    <property type="project" value="UniProtKB-KW"/>
</dbReference>
<protein>
    <submittedName>
        <fullName evidence="6">MBL fold metallo-hydrolase</fullName>
    </submittedName>
</protein>
<dbReference type="PANTHER" id="PTHR42978">
    <property type="entry name" value="QUORUM-QUENCHING LACTONASE YTNP-RELATED-RELATED"/>
    <property type="match status" value="1"/>
</dbReference>
<keyword evidence="4" id="KW-0862">Zinc</keyword>
<feature type="domain" description="Metallo-beta-lactamase" evidence="5">
    <location>
        <begin position="62"/>
        <end position="271"/>
    </location>
</feature>
<evidence type="ECO:0000256" key="1">
    <source>
        <dbReference type="ARBA" id="ARBA00007749"/>
    </source>
</evidence>
<dbReference type="Proteomes" id="UP000526734">
    <property type="component" value="Unassembled WGS sequence"/>
</dbReference>
<dbReference type="InterPro" id="IPR036866">
    <property type="entry name" value="RibonucZ/Hydroxyglut_hydro"/>
</dbReference>
<evidence type="ECO:0000313" key="6">
    <source>
        <dbReference type="EMBL" id="MBB1154470.1"/>
    </source>
</evidence>
<proteinExistence type="inferred from homology"/>
<dbReference type="EMBL" id="JACGZW010000004">
    <property type="protein sequence ID" value="MBB1154470.1"/>
    <property type="molecule type" value="Genomic_DNA"/>
</dbReference>
<evidence type="ECO:0000259" key="5">
    <source>
        <dbReference type="SMART" id="SM00849"/>
    </source>
</evidence>
<evidence type="ECO:0000313" key="7">
    <source>
        <dbReference type="Proteomes" id="UP000526734"/>
    </source>
</evidence>
<reference evidence="6 7" key="1">
    <citation type="submission" date="2020-08" db="EMBL/GenBank/DDBJ databases">
        <title>Amycolatopsis sp. nov. DR6-1 isolated from Dendrobium heterocarpum.</title>
        <authorList>
            <person name="Tedsree N."/>
            <person name="Kuncharoen N."/>
            <person name="Likhitwitayawuid K."/>
            <person name="Tanasupawat S."/>
        </authorList>
    </citation>
    <scope>NUCLEOTIDE SEQUENCE [LARGE SCALE GENOMIC DNA]</scope>
    <source>
        <strain evidence="6 7">DR6-1</strain>
    </source>
</reference>
<dbReference type="InterPro" id="IPR051013">
    <property type="entry name" value="MBL_superfamily_lactonases"/>
</dbReference>
<keyword evidence="3 6" id="KW-0378">Hydrolase</keyword>
<dbReference type="RefSeq" id="WP_182891509.1">
    <property type="nucleotide sequence ID" value="NZ_JACGZW010000004.1"/>
</dbReference>
<comment type="similarity">
    <text evidence="1">Belongs to the metallo-beta-lactamase superfamily.</text>
</comment>
<evidence type="ECO:0000256" key="2">
    <source>
        <dbReference type="ARBA" id="ARBA00022723"/>
    </source>
</evidence>